<reference evidence="7" key="2">
    <citation type="journal article" date="2018" name="BMC Genomics">
        <title>A manually annotated Actinidia chinensis var. chinensis (kiwifruit) genome highlights the challenges associated with draft genomes and gene prediction in plants.</title>
        <authorList>
            <person name="Pilkington S.M."/>
            <person name="Crowhurst R."/>
            <person name="Hilario E."/>
            <person name="Nardozza S."/>
            <person name="Fraser L."/>
            <person name="Peng Y."/>
            <person name="Gunaseelan K."/>
            <person name="Simpson R."/>
            <person name="Tahir J."/>
            <person name="Deroles S.C."/>
            <person name="Templeton K."/>
            <person name="Luo Z."/>
            <person name="Davy M."/>
            <person name="Cheng C."/>
            <person name="McNeilage M."/>
            <person name="Scaglione D."/>
            <person name="Liu Y."/>
            <person name="Zhang Q."/>
            <person name="Datson P."/>
            <person name="De Silva N."/>
            <person name="Gardiner S.E."/>
            <person name="Bassett H."/>
            <person name="Chagne D."/>
            <person name="McCallum J."/>
            <person name="Dzierzon H."/>
            <person name="Deng C."/>
            <person name="Wang Y.Y."/>
            <person name="Barron L."/>
            <person name="Manako K."/>
            <person name="Bowen J."/>
            <person name="Foster T.M."/>
            <person name="Erridge Z.A."/>
            <person name="Tiffin H."/>
            <person name="Waite C.N."/>
            <person name="Davies K.M."/>
            <person name="Grierson E.P."/>
            <person name="Laing W.A."/>
            <person name="Kirk R."/>
            <person name="Chen X."/>
            <person name="Wood M."/>
            <person name="Montefiori M."/>
            <person name="Brummell D.A."/>
            <person name="Schwinn K.E."/>
            <person name="Catanach A."/>
            <person name="Fullerton C."/>
            <person name="Li D."/>
            <person name="Meiyalaghan S."/>
            <person name="Nieuwenhuizen N."/>
            <person name="Read N."/>
            <person name="Prakash R."/>
            <person name="Hunter D."/>
            <person name="Zhang H."/>
            <person name="McKenzie M."/>
            <person name="Knabel M."/>
            <person name="Harris A."/>
            <person name="Allan A.C."/>
            <person name="Gleave A."/>
            <person name="Chen A."/>
            <person name="Janssen B.J."/>
            <person name="Plunkett B."/>
            <person name="Ampomah-Dwamena C."/>
            <person name="Voogd C."/>
            <person name="Leif D."/>
            <person name="Lafferty D."/>
            <person name="Souleyre E.J.F."/>
            <person name="Varkonyi-Gasic E."/>
            <person name="Gambi F."/>
            <person name="Hanley J."/>
            <person name="Yao J.L."/>
            <person name="Cheung J."/>
            <person name="David K.M."/>
            <person name="Warren B."/>
            <person name="Marsh K."/>
            <person name="Snowden K.C."/>
            <person name="Lin-Wang K."/>
            <person name="Brian L."/>
            <person name="Martinez-Sanchez M."/>
            <person name="Wang M."/>
            <person name="Ileperuma N."/>
            <person name="Macnee N."/>
            <person name="Campin R."/>
            <person name="McAtee P."/>
            <person name="Drummond R.S.M."/>
            <person name="Espley R.V."/>
            <person name="Ireland H.S."/>
            <person name="Wu R."/>
            <person name="Atkinson R.G."/>
            <person name="Karunairetnam S."/>
            <person name="Bulley S."/>
            <person name="Chunkath S."/>
            <person name="Hanley Z."/>
            <person name="Storey R."/>
            <person name="Thrimawithana A.H."/>
            <person name="Thomson S."/>
            <person name="David C."/>
            <person name="Testolin R."/>
            <person name="Huang H."/>
            <person name="Hellens R.P."/>
            <person name="Schaffer R.J."/>
        </authorList>
    </citation>
    <scope>NUCLEOTIDE SEQUENCE [LARGE SCALE GENOMIC DNA]</scope>
    <source>
        <strain evidence="7">cv. Red5</strain>
    </source>
</reference>
<dbReference type="GO" id="GO:0008270">
    <property type="term" value="F:zinc ion binding"/>
    <property type="evidence" value="ECO:0007669"/>
    <property type="project" value="UniProtKB-KW"/>
</dbReference>
<feature type="region of interest" description="Disordered" evidence="4">
    <location>
        <begin position="989"/>
        <end position="1147"/>
    </location>
</feature>
<dbReference type="OrthoDB" id="757982at2759"/>
<feature type="compositionally biased region" description="Polar residues" evidence="4">
    <location>
        <begin position="1035"/>
        <end position="1046"/>
    </location>
</feature>
<feature type="domain" description="CW-type" evidence="5">
    <location>
        <begin position="660"/>
        <end position="713"/>
    </location>
</feature>
<dbReference type="Pfam" id="PF07496">
    <property type="entry name" value="zf-CW"/>
    <property type="match status" value="1"/>
</dbReference>
<feature type="compositionally biased region" description="Basic and acidic residues" evidence="4">
    <location>
        <begin position="1213"/>
        <end position="1228"/>
    </location>
</feature>
<gene>
    <name evidence="6" type="ORF">CEY00_Acc15228</name>
</gene>
<dbReference type="EMBL" id="NKQK01000013">
    <property type="protein sequence ID" value="PSS14661.1"/>
    <property type="molecule type" value="Genomic_DNA"/>
</dbReference>
<evidence type="ECO:0000256" key="3">
    <source>
        <dbReference type="ARBA" id="ARBA00022833"/>
    </source>
</evidence>
<feature type="compositionally biased region" description="Basic and acidic residues" evidence="4">
    <location>
        <begin position="1245"/>
        <end position="1258"/>
    </location>
</feature>
<feature type="region of interest" description="Disordered" evidence="4">
    <location>
        <begin position="1357"/>
        <end position="1382"/>
    </location>
</feature>
<reference evidence="6 7" key="1">
    <citation type="submission" date="2017-07" db="EMBL/GenBank/DDBJ databases">
        <title>An improved, manually edited Actinidia chinensis var. chinensis (kiwifruit) genome highlights the challenges associated with draft genomes and gene prediction in plants.</title>
        <authorList>
            <person name="Pilkington S."/>
            <person name="Crowhurst R."/>
            <person name="Hilario E."/>
            <person name="Nardozza S."/>
            <person name="Fraser L."/>
            <person name="Peng Y."/>
            <person name="Gunaseelan K."/>
            <person name="Simpson R."/>
            <person name="Tahir J."/>
            <person name="Deroles S."/>
            <person name="Templeton K."/>
            <person name="Luo Z."/>
            <person name="Davy M."/>
            <person name="Cheng C."/>
            <person name="Mcneilage M."/>
            <person name="Scaglione D."/>
            <person name="Liu Y."/>
            <person name="Zhang Q."/>
            <person name="Datson P."/>
            <person name="De Silva N."/>
            <person name="Gardiner S."/>
            <person name="Bassett H."/>
            <person name="Chagne D."/>
            <person name="Mccallum J."/>
            <person name="Dzierzon H."/>
            <person name="Deng C."/>
            <person name="Wang Y.-Y."/>
            <person name="Barron N."/>
            <person name="Manako K."/>
            <person name="Bowen J."/>
            <person name="Foster T."/>
            <person name="Erridge Z."/>
            <person name="Tiffin H."/>
            <person name="Waite C."/>
            <person name="Davies K."/>
            <person name="Grierson E."/>
            <person name="Laing W."/>
            <person name="Kirk R."/>
            <person name="Chen X."/>
            <person name="Wood M."/>
            <person name="Montefiori M."/>
            <person name="Brummell D."/>
            <person name="Schwinn K."/>
            <person name="Catanach A."/>
            <person name="Fullerton C."/>
            <person name="Li D."/>
            <person name="Meiyalaghan S."/>
            <person name="Nieuwenhuizen N."/>
            <person name="Read N."/>
            <person name="Prakash R."/>
            <person name="Hunter D."/>
            <person name="Zhang H."/>
            <person name="Mckenzie M."/>
            <person name="Knabel M."/>
            <person name="Harris A."/>
            <person name="Allan A."/>
            <person name="Chen A."/>
            <person name="Janssen B."/>
            <person name="Plunkett B."/>
            <person name="Dwamena C."/>
            <person name="Voogd C."/>
            <person name="Leif D."/>
            <person name="Lafferty D."/>
            <person name="Souleyre E."/>
            <person name="Varkonyi-Gasic E."/>
            <person name="Gambi F."/>
            <person name="Hanley J."/>
            <person name="Yao J.-L."/>
            <person name="Cheung J."/>
            <person name="David K."/>
            <person name="Warren B."/>
            <person name="Marsh K."/>
            <person name="Snowden K."/>
            <person name="Lin-Wang K."/>
            <person name="Brian L."/>
            <person name="Martinez-Sanchez M."/>
            <person name="Wang M."/>
            <person name="Ileperuma N."/>
            <person name="Macnee N."/>
            <person name="Campin R."/>
            <person name="Mcatee P."/>
            <person name="Drummond R."/>
            <person name="Espley R."/>
            <person name="Ireland H."/>
            <person name="Wu R."/>
            <person name="Atkinson R."/>
            <person name="Karunairetnam S."/>
            <person name="Bulley S."/>
            <person name="Chunkath S."/>
            <person name="Hanley Z."/>
            <person name="Storey R."/>
            <person name="Thrimawithana A."/>
            <person name="Thomson S."/>
            <person name="David C."/>
            <person name="Testolin R."/>
        </authorList>
    </citation>
    <scope>NUCLEOTIDE SEQUENCE [LARGE SCALE GENOMIC DNA]</scope>
    <source>
        <strain evidence="7">cv. Red5</strain>
        <tissue evidence="6">Young leaf</tissue>
    </source>
</reference>
<feature type="compositionally biased region" description="Polar residues" evidence="4">
    <location>
        <begin position="801"/>
        <end position="811"/>
    </location>
</feature>
<dbReference type="Proteomes" id="UP000241394">
    <property type="component" value="Chromosome LG13"/>
</dbReference>
<feature type="compositionally biased region" description="Basic and acidic residues" evidence="4">
    <location>
        <begin position="1019"/>
        <end position="1032"/>
    </location>
</feature>
<feature type="compositionally biased region" description="Basic and acidic residues" evidence="4">
    <location>
        <begin position="1104"/>
        <end position="1116"/>
    </location>
</feature>
<evidence type="ECO:0000256" key="4">
    <source>
        <dbReference type="SAM" id="MobiDB-lite"/>
    </source>
</evidence>
<keyword evidence="1" id="KW-0479">Metal-binding</keyword>
<dbReference type="Gene3D" id="3.30.40.100">
    <property type="match status" value="1"/>
</dbReference>
<dbReference type="FunCoup" id="A0A2R6QU52">
    <property type="interactions" value="2855"/>
</dbReference>
<dbReference type="CDD" id="cd15517">
    <property type="entry name" value="PHD_TCF19_like"/>
    <property type="match status" value="1"/>
</dbReference>
<dbReference type="InterPro" id="IPR011124">
    <property type="entry name" value="Znf_CW"/>
</dbReference>
<evidence type="ECO:0000313" key="7">
    <source>
        <dbReference type="Proteomes" id="UP000241394"/>
    </source>
</evidence>
<accession>A0A2R6QU52</accession>
<feature type="region of interest" description="Disordered" evidence="4">
    <location>
        <begin position="885"/>
        <end position="936"/>
    </location>
</feature>
<evidence type="ECO:0000256" key="1">
    <source>
        <dbReference type="ARBA" id="ARBA00022723"/>
    </source>
</evidence>
<feature type="region of interest" description="Disordered" evidence="4">
    <location>
        <begin position="466"/>
        <end position="561"/>
    </location>
</feature>
<keyword evidence="3" id="KW-0862">Zinc</keyword>
<protein>
    <submittedName>
        <fullName evidence="6">MORC family CW-type zinc finger protein</fullName>
    </submittedName>
</protein>
<dbReference type="Pfam" id="PF24756">
    <property type="entry name" value="THD_CWZF3-5-7"/>
    <property type="match status" value="1"/>
</dbReference>
<dbReference type="PANTHER" id="PTHR46524:SF7">
    <property type="entry name" value="CW-TYPE ZINC FINGER"/>
    <property type="match status" value="1"/>
</dbReference>
<feature type="compositionally biased region" description="Basic and acidic residues" evidence="4">
    <location>
        <begin position="1298"/>
        <end position="1313"/>
    </location>
</feature>
<dbReference type="Gramene" id="PSS14661">
    <property type="protein sequence ID" value="PSS14661"/>
    <property type="gene ID" value="CEY00_Acc15228"/>
</dbReference>
<feature type="compositionally biased region" description="Basic and acidic residues" evidence="4">
    <location>
        <begin position="546"/>
        <end position="561"/>
    </location>
</feature>
<evidence type="ECO:0000259" key="5">
    <source>
        <dbReference type="PROSITE" id="PS51050"/>
    </source>
</evidence>
<evidence type="ECO:0000313" key="6">
    <source>
        <dbReference type="EMBL" id="PSS14661.1"/>
    </source>
</evidence>
<dbReference type="STRING" id="1590841.A0A2R6QU52"/>
<dbReference type="OMA" id="NWLPDMN"/>
<dbReference type="PANTHER" id="PTHR46524">
    <property type="entry name" value="CW-TYPE ZINC FINGER"/>
    <property type="match status" value="1"/>
</dbReference>
<feature type="compositionally biased region" description="Polar residues" evidence="4">
    <location>
        <begin position="1421"/>
        <end position="1442"/>
    </location>
</feature>
<feature type="region of interest" description="Disordered" evidence="4">
    <location>
        <begin position="799"/>
        <end position="863"/>
    </location>
</feature>
<dbReference type="InterPro" id="IPR055300">
    <property type="entry name" value="CWZF3/5/7"/>
</dbReference>
<feature type="region of interest" description="Disordered" evidence="4">
    <location>
        <begin position="1296"/>
        <end position="1322"/>
    </location>
</feature>
<feature type="region of interest" description="Disordered" evidence="4">
    <location>
        <begin position="1191"/>
        <end position="1271"/>
    </location>
</feature>
<comment type="caution">
    <text evidence="6">The sequence shown here is derived from an EMBL/GenBank/DDBJ whole genome shotgun (WGS) entry which is preliminary data.</text>
</comment>
<feature type="region of interest" description="Disordered" evidence="4">
    <location>
        <begin position="285"/>
        <end position="319"/>
    </location>
</feature>
<feature type="compositionally biased region" description="Basic and acidic residues" evidence="4">
    <location>
        <begin position="903"/>
        <end position="924"/>
    </location>
</feature>
<proteinExistence type="predicted"/>
<feature type="compositionally biased region" description="Polar residues" evidence="4">
    <location>
        <begin position="224"/>
        <end position="235"/>
    </location>
</feature>
<dbReference type="InterPro" id="IPR056406">
    <property type="entry name" value="THD_CWZF3/5/7"/>
</dbReference>
<feature type="compositionally biased region" description="Polar residues" evidence="4">
    <location>
        <begin position="103"/>
        <end position="117"/>
    </location>
</feature>
<feature type="compositionally biased region" description="Basic and acidic residues" evidence="4">
    <location>
        <begin position="466"/>
        <end position="477"/>
    </location>
</feature>
<feature type="region of interest" description="Disordered" evidence="4">
    <location>
        <begin position="1421"/>
        <end position="1459"/>
    </location>
</feature>
<feature type="compositionally biased region" description="Polar residues" evidence="4">
    <location>
        <begin position="1089"/>
        <end position="1103"/>
    </location>
</feature>
<evidence type="ECO:0000256" key="2">
    <source>
        <dbReference type="ARBA" id="ARBA00022771"/>
    </source>
</evidence>
<feature type="compositionally biased region" description="Basic and acidic residues" evidence="4">
    <location>
        <begin position="487"/>
        <end position="511"/>
    </location>
</feature>
<name>A0A2R6QU52_ACTCC</name>
<organism evidence="6 7">
    <name type="scientific">Actinidia chinensis var. chinensis</name>
    <name type="common">Chinese soft-hair kiwi</name>
    <dbReference type="NCBI Taxonomy" id="1590841"/>
    <lineage>
        <taxon>Eukaryota</taxon>
        <taxon>Viridiplantae</taxon>
        <taxon>Streptophyta</taxon>
        <taxon>Embryophyta</taxon>
        <taxon>Tracheophyta</taxon>
        <taxon>Spermatophyta</taxon>
        <taxon>Magnoliopsida</taxon>
        <taxon>eudicotyledons</taxon>
        <taxon>Gunneridae</taxon>
        <taxon>Pentapetalae</taxon>
        <taxon>asterids</taxon>
        <taxon>Ericales</taxon>
        <taxon>Actinidiaceae</taxon>
        <taxon>Actinidia</taxon>
    </lineage>
</organism>
<feature type="compositionally biased region" description="Basic and acidic residues" evidence="4">
    <location>
        <begin position="1131"/>
        <end position="1147"/>
    </location>
</feature>
<keyword evidence="2" id="KW-0863">Zinc-finger</keyword>
<dbReference type="InParanoid" id="A0A2R6QU52"/>
<keyword evidence="7" id="KW-1185">Reference proteome</keyword>
<feature type="compositionally biased region" description="Low complexity" evidence="4">
    <location>
        <begin position="1055"/>
        <end position="1071"/>
    </location>
</feature>
<sequence>MISVGIKDGGKGLGVEFGSEGEMEETELEEGETWSYQNGEDSTIDPDVALSYLDEKLQDVLGHFQKDFEGGVSAENLGAKFGGYGSFLPVQQRSPVRSHTKTPSKIPNSTTSTSPNNLHLEGGHHNPIIPSNASLSAKHGPSSASSALLSSLRTSLNDSSKGDVRMSSAHCADESTLRCELLKNCAQTSDQKTIKVRIKVGSDNFSTQKNADIYSGLGLDISPSSSLDGSPTDSEGFSHGPLGAPDESPTSILEIMTSFPVHGSLLLSPLPDALINLIEKEKLQGESKPKRSQKYGQELLNESDSERGDSKLLRSKKPKSVKNNAFSVEFKNHGNKGIQNDTVVLLKKETDIDASVCEEVIAKAAKLPLLSNSYSNVVNSEKATAKVVDNSRVANKVKEECFSNLAKEEALEAVSTQEIHSIEKSSGKAVSSGKVLEDRNTVFPNDISVYPGKDGHLKVEKADRFAKADSNVSKETKTQNAEPVDPSELKASKKATSHEKDDMHVASKEHSSSGTKKKSRGSRIHGAQGVGAPKDSSRMDSSFVSENKKSTHKSEVEDSKFEKAPGEAKYIYSDFFGDIELEQGDNDADSEELLSTDGPKGFEAVGKNTFASNSTSKEMLNGKKMERPFISEAHLKEASNAAPITGNGPISNVLPATAGPMVKEDWVCCDKCQKWRLLPLGTNPESLPEKWLCSMLNWLPGMNRCSISEEETTKAVVTLLQFPAPDSHNNQHAYPGGVLPGLSLADASRVDQNRQNLGCHDEPSVGEKKNELKVVAAVNQDGPAPIPNPMKKNVMAPAKSRSLNGVTQSPPGNEIESQHLSKSFVVEKHRNKQKEKNKLRERHSDGGEIRSSKTKSKKVSDQDCIRVSKKTKIDDMHRTEDWMLDSVGKEGPSLSGGLSVNASEKDRHKYDEYPLKDRKYEANESSKSSFRNPKDQVLVSLDDGTQHLGRFDDKDVVRKRKMKESQDTHVYTTPLHIGHHLNNRILEEISENNHRKEKKARISKSEGKETSVSKGSGGADKKARSTKDRHLGTDQGITLSQQSLDATDSLRRDSGSAQPSQAATSSSSKVSGSHKNRSCVKEVKGSPVESVSSSPLRLSNPDKSASKRSLEGKDDSGDACLFATGTPRRCSYGEDDRGSNRSDRVRKDETFVTNHGSLDSSVVDFQETGVGHLAGSEAKIQIVHSPEFANSHFANGGNDTLGHGTQYPSKPQTSDRCRDEERGKDKQYHANVSHSRQSRKGSSSRSKEKYGTSKSEHKGKIKVSDSCNDSVDHATYGEKARAGKNKIQEKFGISSGKVENKESARKLAGENGKKQRQSILGGNDGLDVKLDALSSQDRKQNLQLDRDERSSKRLLSEKADVIEVSGRGKSHSLPPSGRVQNDTVTRSLHLVPGSQKDNGPNSLLVDASIGDDALKATKQLNTSEKQNGNQPIKSRHPSTNGQKVRGVDAPSPVRRDTSTQAATNALKEAKDLKHLADRLKNSGSNAEGTSFYFQAALKFLYGASLLESSNGESAKQGEMIQSMQIYSSTAKLCEFCAREYEKSKDMAAAALAYKCTEVAYMRVICSSHSSASRDRQELQTALQIVPLGESPSSSASDVDNMNNPSTLDKVPLAKGVSSPQVAGNHVIAAQNRPNFVRLLNFAQDVNFAMEASRKSQIAFAAANPRMEEAQNREGIISVKRALDFHFQDVEGLLRLVRLAMEAISH</sequence>
<feature type="region of interest" description="Disordered" evidence="4">
    <location>
        <begin position="224"/>
        <end position="249"/>
    </location>
</feature>
<feature type="compositionally biased region" description="Basic and acidic residues" evidence="4">
    <location>
        <begin position="834"/>
        <end position="851"/>
    </location>
</feature>
<feature type="region of interest" description="Disordered" evidence="4">
    <location>
        <begin position="92"/>
        <end position="146"/>
    </location>
</feature>
<dbReference type="PROSITE" id="PS51050">
    <property type="entry name" value="ZF_CW"/>
    <property type="match status" value="1"/>
</dbReference>